<gene>
    <name evidence="2" type="ORF">ACH46_05175</name>
</gene>
<proteinExistence type="predicted"/>
<sequence>MQVEIWTDVNCPFCYLGKKRFTDALEQFDHADQVDVVHRSFELDPTVPAGTSGNVIDHLARKYGRSPEEAEAGERQLGAAANEAGLEYVVTGRDVGNSFDMHRLLHWALELGKQEQLLDALYLANFADATPLFGSTDRLVEVAVGAGFDEAEVREVLDDPIRYAEAVRQDERQAQEFGVNGVPFYVFDRKYAVSGAQPTELFAQVLDKAWGEAQPQPIVVADGEACGPDGCAVPQQ</sequence>
<dbReference type="GO" id="GO:0016491">
    <property type="term" value="F:oxidoreductase activity"/>
    <property type="evidence" value="ECO:0007669"/>
    <property type="project" value="InterPro"/>
</dbReference>
<protein>
    <submittedName>
        <fullName evidence="2">Protein-disulfide isomerase</fullName>
    </submittedName>
</protein>
<dbReference type="InterPro" id="IPR001853">
    <property type="entry name" value="DSBA-like_thioredoxin_dom"/>
</dbReference>
<keyword evidence="2" id="KW-0413">Isomerase</keyword>
<dbReference type="PATRIC" id="fig|1136941.3.peg.1059"/>
<dbReference type="RefSeq" id="WP_062391978.1">
    <property type="nucleotide sequence ID" value="NZ_CP011853.1"/>
</dbReference>
<reference evidence="3" key="1">
    <citation type="submission" date="2015-06" db="EMBL/GenBank/DDBJ databases">
        <title>Complete genome sequence and metabolic analysis of phthalate degradation pathway in Gordonia sp. QH-11.</title>
        <authorList>
            <person name="Jin D."/>
            <person name="Kong X."/>
            <person name="Bai Z."/>
        </authorList>
    </citation>
    <scope>NUCLEOTIDE SEQUENCE [LARGE SCALE GENOMIC DNA]</scope>
    <source>
        <strain evidence="3">QH-11</strain>
    </source>
</reference>
<dbReference type="Pfam" id="PF01323">
    <property type="entry name" value="DSBA"/>
    <property type="match status" value="1"/>
</dbReference>
<name>A0A0N9MMS5_9ACTN</name>
<dbReference type="STRING" id="1136941.ACH46_05175"/>
<organism evidence="2 3">
    <name type="scientific">Gordonia phthalatica</name>
    <dbReference type="NCBI Taxonomy" id="1136941"/>
    <lineage>
        <taxon>Bacteria</taxon>
        <taxon>Bacillati</taxon>
        <taxon>Actinomycetota</taxon>
        <taxon>Actinomycetes</taxon>
        <taxon>Mycobacteriales</taxon>
        <taxon>Gordoniaceae</taxon>
        <taxon>Gordonia</taxon>
    </lineage>
</organism>
<dbReference type="Proteomes" id="UP000063789">
    <property type="component" value="Chromosome"/>
</dbReference>
<dbReference type="PANTHER" id="PTHR13887">
    <property type="entry name" value="GLUTATHIONE S-TRANSFERASE KAPPA"/>
    <property type="match status" value="1"/>
</dbReference>
<keyword evidence="3" id="KW-1185">Reference proteome</keyword>
<accession>A0A0N9MMS5</accession>
<reference evidence="2 3" key="2">
    <citation type="journal article" date="2017" name="Int. J. Syst. Evol. Microbiol.">
        <title>Gordonia phthalatica sp. nov., a di-n-butyl phthalate-degrading bacterium isolated from activated sludge.</title>
        <authorList>
            <person name="Jin D."/>
            <person name="Kong X."/>
            <person name="Jia M."/>
            <person name="Yu X."/>
            <person name="Wang X."/>
            <person name="Zhuang X."/>
            <person name="Deng Y."/>
            <person name="Bai Z."/>
        </authorList>
    </citation>
    <scope>NUCLEOTIDE SEQUENCE [LARGE SCALE GENOMIC DNA]</scope>
    <source>
        <strain evidence="2 3">QH-11</strain>
    </source>
</reference>
<evidence type="ECO:0000313" key="2">
    <source>
        <dbReference type="EMBL" id="ALG84014.1"/>
    </source>
</evidence>
<dbReference type="PANTHER" id="PTHR13887:SF41">
    <property type="entry name" value="THIOREDOXIN SUPERFAMILY PROTEIN"/>
    <property type="match status" value="1"/>
</dbReference>
<dbReference type="Gene3D" id="3.40.30.10">
    <property type="entry name" value="Glutaredoxin"/>
    <property type="match status" value="1"/>
</dbReference>
<dbReference type="CDD" id="cd03024">
    <property type="entry name" value="DsbA_FrnE"/>
    <property type="match status" value="1"/>
</dbReference>
<feature type="domain" description="DSBA-like thioredoxin" evidence="1">
    <location>
        <begin position="2"/>
        <end position="206"/>
    </location>
</feature>
<dbReference type="AlphaFoldDB" id="A0A0N9MMS5"/>
<evidence type="ECO:0000313" key="3">
    <source>
        <dbReference type="Proteomes" id="UP000063789"/>
    </source>
</evidence>
<dbReference type="SUPFAM" id="SSF52833">
    <property type="entry name" value="Thioredoxin-like"/>
    <property type="match status" value="1"/>
</dbReference>
<dbReference type="KEGG" id="goq:ACH46_05175"/>
<dbReference type="GO" id="GO:0016853">
    <property type="term" value="F:isomerase activity"/>
    <property type="evidence" value="ECO:0007669"/>
    <property type="project" value="UniProtKB-KW"/>
</dbReference>
<dbReference type="OrthoDB" id="9799122at2"/>
<dbReference type="InterPro" id="IPR036249">
    <property type="entry name" value="Thioredoxin-like_sf"/>
</dbReference>
<dbReference type="EMBL" id="CP011853">
    <property type="protein sequence ID" value="ALG84014.1"/>
    <property type="molecule type" value="Genomic_DNA"/>
</dbReference>
<evidence type="ECO:0000259" key="1">
    <source>
        <dbReference type="Pfam" id="PF01323"/>
    </source>
</evidence>